<dbReference type="InterPro" id="IPR007604">
    <property type="entry name" value="CP2"/>
</dbReference>
<dbReference type="PANTHER" id="PTHR11037:SF20">
    <property type="entry name" value="PROTEIN GRAINYHEAD"/>
    <property type="match status" value="1"/>
</dbReference>
<feature type="non-terminal residue" evidence="9">
    <location>
        <position position="1"/>
    </location>
</feature>
<keyword evidence="10" id="KW-1185">Reference proteome</keyword>
<dbReference type="PROSITE" id="PS51968">
    <property type="entry name" value="GRH_CP2_DB"/>
    <property type="match status" value="1"/>
</dbReference>
<reference evidence="9 10" key="1">
    <citation type="journal article" date="2018" name="Gigascience">
        <title>Genomes of trombidid mites reveal novel predicted allergens and laterally-transferred genes associated with secondary metabolism.</title>
        <authorList>
            <person name="Dong X."/>
            <person name="Chaisiri K."/>
            <person name="Xia D."/>
            <person name="Armstrong S.D."/>
            <person name="Fang Y."/>
            <person name="Donnelly M.J."/>
            <person name="Kadowaki T."/>
            <person name="McGarry J.W."/>
            <person name="Darby A.C."/>
            <person name="Makepeace B.L."/>
        </authorList>
    </citation>
    <scope>NUCLEOTIDE SEQUENCE [LARGE SCALE GENOMIC DNA]</scope>
    <source>
        <strain evidence="9">UoL-UT</strain>
    </source>
</reference>
<feature type="compositionally biased region" description="Low complexity" evidence="7">
    <location>
        <begin position="153"/>
        <end position="166"/>
    </location>
</feature>
<evidence type="ECO:0000256" key="4">
    <source>
        <dbReference type="ARBA" id="ARBA00023163"/>
    </source>
</evidence>
<keyword evidence="2" id="KW-0805">Transcription regulation</keyword>
<feature type="region of interest" description="Disordered" evidence="7">
    <location>
        <begin position="141"/>
        <end position="178"/>
    </location>
</feature>
<evidence type="ECO:0000256" key="2">
    <source>
        <dbReference type="ARBA" id="ARBA00023015"/>
    </source>
</evidence>
<keyword evidence="4" id="KW-0804">Transcription</keyword>
<dbReference type="EMBL" id="NCKV01002612">
    <property type="protein sequence ID" value="RWS26610.1"/>
    <property type="molecule type" value="Genomic_DNA"/>
</dbReference>
<sequence length="291" mass="32640">IAFYWNPLEGPAKINIAVQCLSTDFSNQKGVKGLPLHLQIDTFDDFREGSIPVHRGYCQIKVFCDKQGAERKTRDEERRANKRKLSATGNGRKKIEEMYHPPCDRSEFYSMSDLLKPPVLFTPNEDLDKITTGDMSFYSSQHNSDLNGSGYDSPSHLSMTSPSSASGMEKRDRSDPLSASVEMALNQAAPPSKRVKIYPNDRGNAQHFSPVGRTSLMSTVSTNTVLIYAKQENEEVFHPLHLIPPSLIGLALAVSKLVFTIVTNHVNKQIQNKYKLDAKNIRHVFKRCLKG</sequence>
<protein>
    <submittedName>
        <fullName evidence="9">Protein grainyhead-like protein</fullName>
    </submittedName>
</protein>
<dbReference type="GO" id="GO:0001228">
    <property type="term" value="F:DNA-binding transcription activator activity, RNA polymerase II-specific"/>
    <property type="evidence" value="ECO:0007669"/>
    <property type="project" value="TreeGrafter"/>
</dbReference>
<dbReference type="GO" id="GO:0005634">
    <property type="term" value="C:nucleus"/>
    <property type="evidence" value="ECO:0007669"/>
    <property type="project" value="UniProtKB-SubCell"/>
</dbReference>
<evidence type="ECO:0000256" key="3">
    <source>
        <dbReference type="ARBA" id="ARBA00023125"/>
    </source>
</evidence>
<name>A0A443SGG3_9ACAR</name>
<dbReference type="OrthoDB" id="7680836at2759"/>
<dbReference type="VEuPathDB" id="VectorBase:LDEU005432"/>
<comment type="caution">
    <text evidence="9">The sequence shown here is derived from an EMBL/GenBank/DDBJ whole genome shotgun (WGS) entry which is preliminary data.</text>
</comment>
<evidence type="ECO:0000256" key="7">
    <source>
        <dbReference type="SAM" id="MobiDB-lite"/>
    </source>
</evidence>
<evidence type="ECO:0000313" key="10">
    <source>
        <dbReference type="Proteomes" id="UP000288716"/>
    </source>
</evidence>
<organism evidence="9 10">
    <name type="scientific">Leptotrombidium deliense</name>
    <dbReference type="NCBI Taxonomy" id="299467"/>
    <lineage>
        <taxon>Eukaryota</taxon>
        <taxon>Metazoa</taxon>
        <taxon>Ecdysozoa</taxon>
        <taxon>Arthropoda</taxon>
        <taxon>Chelicerata</taxon>
        <taxon>Arachnida</taxon>
        <taxon>Acari</taxon>
        <taxon>Acariformes</taxon>
        <taxon>Trombidiformes</taxon>
        <taxon>Prostigmata</taxon>
        <taxon>Anystina</taxon>
        <taxon>Parasitengona</taxon>
        <taxon>Trombiculoidea</taxon>
        <taxon>Trombiculidae</taxon>
        <taxon>Leptotrombidium</taxon>
    </lineage>
</organism>
<dbReference type="InterPro" id="IPR057520">
    <property type="entry name" value="GRHL1/CP2_C"/>
</dbReference>
<keyword evidence="5 6" id="KW-0539">Nucleus</keyword>
<dbReference type="GO" id="GO:0000978">
    <property type="term" value="F:RNA polymerase II cis-regulatory region sequence-specific DNA binding"/>
    <property type="evidence" value="ECO:0007669"/>
    <property type="project" value="TreeGrafter"/>
</dbReference>
<proteinExistence type="predicted"/>
<dbReference type="InterPro" id="IPR040167">
    <property type="entry name" value="TF_CP2-like"/>
</dbReference>
<dbReference type="Proteomes" id="UP000288716">
    <property type="component" value="Unassembled WGS sequence"/>
</dbReference>
<evidence type="ECO:0000256" key="6">
    <source>
        <dbReference type="PROSITE-ProRule" id="PRU01313"/>
    </source>
</evidence>
<evidence type="ECO:0000259" key="8">
    <source>
        <dbReference type="PROSITE" id="PS51968"/>
    </source>
</evidence>
<dbReference type="STRING" id="299467.A0A443SGG3"/>
<dbReference type="Pfam" id="PF04516">
    <property type="entry name" value="CP2"/>
    <property type="match status" value="1"/>
</dbReference>
<gene>
    <name evidence="9" type="ORF">B4U80_10988</name>
</gene>
<dbReference type="AlphaFoldDB" id="A0A443SGG3"/>
<feature type="compositionally biased region" description="Polar residues" evidence="7">
    <location>
        <begin position="141"/>
        <end position="152"/>
    </location>
</feature>
<dbReference type="PANTHER" id="PTHR11037">
    <property type="entry name" value="TRANSCRIPTION FACTOR CP2"/>
    <property type="match status" value="1"/>
</dbReference>
<dbReference type="Pfam" id="PF25416">
    <property type="entry name" value="GRHL1_C"/>
    <property type="match status" value="1"/>
</dbReference>
<feature type="region of interest" description="Disordered" evidence="7">
    <location>
        <begin position="69"/>
        <end position="95"/>
    </location>
</feature>
<keyword evidence="3 6" id="KW-0238">DNA-binding</keyword>
<evidence type="ECO:0000313" key="9">
    <source>
        <dbReference type="EMBL" id="RWS26610.1"/>
    </source>
</evidence>
<evidence type="ECO:0000256" key="1">
    <source>
        <dbReference type="ARBA" id="ARBA00004123"/>
    </source>
</evidence>
<accession>A0A443SGG3</accession>
<feature type="domain" description="Grh/CP2 DB" evidence="8">
    <location>
        <begin position="1"/>
        <end position="122"/>
    </location>
</feature>
<evidence type="ECO:0000256" key="5">
    <source>
        <dbReference type="ARBA" id="ARBA00023242"/>
    </source>
</evidence>
<feature type="compositionally biased region" description="Basic and acidic residues" evidence="7">
    <location>
        <begin position="69"/>
        <end position="79"/>
    </location>
</feature>
<comment type="subcellular location">
    <subcellularLocation>
        <location evidence="1 6">Nucleus</location>
    </subcellularLocation>
</comment>